<dbReference type="InterPro" id="IPR011990">
    <property type="entry name" value="TPR-like_helical_dom_sf"/>
</dbReference>
<protein>
    <submittedName>
        <fullName evidence="6">Uncharacterized protein</fullName>
    </submittedName>
</protein>
<evidence type="ECO:0000313" key="7">
    <source>
        <dbReference type="Proteomes" id="UP001209540"/>
    </source>
</evidence>
<reference evidence="6" key="1">
    <citation type="journal article" date="2022" name="IScience">
        <title>Evolution of zygomycete secretomes and the origins of terrestrial fungal ecologies.</title>
        <authorList>
            <person name="Chang Y."/>
            <person name="Wang Y."/>
            <person name="Mondo S."/>
            <person name="Ahrendt S."/>
            <person name="Andreopoulos W."/>
            <person name="Barry K."/>
            <person name="Beard J."/>
            <person name="Benny G.L."/>
            <person name="Blankenship S."/>
            <person name="Bonito G."/>
            <person name="Cuomo C."/>
            <person name="Desiro A."/>
            <person name="Gervers K.A."/>
            <person name="Hundley H."/>
            <person name="Kuo A."/>
            <person name="LaButti K."/>
            <person name="Lang B.F."/>
            <person name="Lipzen A."/>
            <person name="O'Donnell K."/>
            <person name="Pangilinan J."/>
            <person name="Reynolds N."/>
            <person name="Sandor L."/>
            <person name="Smith M.E."/>
            <person name="Tsang A."/>
            <person name="Grigoriev I.V."/>
            <person name="Stajich J.E."/>
            <person name="Spatafora J.W."/>
        </authorList>
    </citation>
    <scope>NUCLEOTIDE SEQUENCE</scope>
    <source>
        <strain evidence="6">RSA 2281</strain>
    </source>
</reference>
<reference evidence="6" key="2">
    <citation type="submission" date="2023-02" db="EMBL/GenBank/DDBJ databases">
        <authorList>
            <consortium name="DOE Joint Genome Institute"/>
            <person name="Mondo S.J."/>
            <person name="Chang Y."/>
            <person name="Wang Y."/>
            <person name="Ahrendt S."/>
            <person name="Andreopoulos W."/>
            <person name="Barry K."/>
            <person name="Beard J."/>
            <person name="Benny G.L."/>
            <person name="Blankenship S."/>
            <person name="Bonito G."/>
            <person name="Cuomo C."/>
            <person name="Desiro A."/>
            <person name="Gervers K.A."/>
            <person name="Hundley H."/>
            <person name="Kuo A."/>
            <person name="LaButti K."/>
            <person name="Lang B.F."/>
            <person name="Lipzen A."/>
            <person name="O'Donnell K."/>
            <person name="Pangilinan J."/>
            <person name="Reynolds N."/>
            <person name="Sandor L."/>
            <person name="Smith M.W."/>
            <person name="Tsang A."/>
            <person name="Grigoriev I.V."/>
            <person name="Stajich J.E."/>
            <person name="Spatafora J.W."/>
        </authorList>
    </citation>
    <scope>NUCLEOTIDE SEQUENCE</scope>
    <source>
        <strain evidence="6">RSA 2281</strain>
    </source>
</reference>
<keyword evidence="2" id="KW-0677">Repeat</keyword>
<evidence type="ECO:0000313" key="6">
    <source>
        <dbReference type="EMBL" id="KAI9278651.1"/>
    </source>
</evidence>
<dbReference type="PROSITE" id="PS51375">
    <property type="entry name" value="PPR"/>
    <property type="match status" value="3"/>
</dbReference>
<evidence type="ECO:0000256" key="3">
    <source>
        <dbReference type="ARBA" id="ARBA00044493"/>
    </source>
</evidence>
<dbReference type="NCBIfam" id="TIGR00756">
    <property type="entry name" value="PPR"/>
    <property type="match status" value="3"/>
</dbReference>
<accession>A0AAD5KCE5</accession>
<dbReference type="Proteomes" id="UP001209540">
    <property type="component" value="Unassembled WGS sequence"/>
</dbReference>
<evidence type="ECO:0000256" key="1">
    <source>
        <dbReference type="ARBA" id="ARBA00006192"/>
    </source>
</evidence>
<comment type="subunit">
    <text evidence="4">Binds to mitochondrial small subunit 15S rRNA.</text>
</comment>
<evidence type="ECO:0000256" key="4">
    <source>
        <dbReference type="ARBA" id="ARBA00044511"/>
    </source>
</evidence>
<dbReference type="Pfam" id="PF13812">
    <property type="entry name" value="PPR_3"/>
    <property type="match status" value="1"/>
</dbReference>
<feature type="repeat" description="PPR" evidence="5">
    <location>
        <begin position="334"/>
        <end position="368"/>
    </location>
</feature>
<dbReference type="Pfam" id="PF01535">
    <property type="entry name" value="PPR"/>
    <property type="match status" value="2"/>
</dbReference>
<evidence type="ECO:0000256" key="5">
    <source>
        <dbReference type="PROSITE-ProRule" id="PRU00708"/>
    </source>
</evidence>
<sequence length="443" mass="51300">MLRRPVTMLLPRARILTTRTIPVRYAHLTTTSHHYRPLKITANPKMTRSLRDAVRKHNAGAVWTAYHALHENNQLDKLPAEYHSMALQSFRIKKLVAYGPEEMEIIKERLLFIWQHMQQAGYKPDVRDYNHIIDFFGRAGDWDACNKYWKELESKSVSASSTLWSGELTPNVYSYNLMMRAAIMTQQPEQVFVIVNKMKSAGIQPNGFTIDTMIEAHGRLGNVRGADRLFQERYGPKESTQKKAEAAAAVAQQPKKSRFASLLQSYSAPPPAENPDLLGTLIHDSTALDTTKQKQRPSTHTFVALMDAHGRKGNLRGVEYIYNTMVPGYNVKPDLEIYNSMIRWYCEHRNADKARRVFFDLERSGLKPNVVTFNYLFRHEALRERNPRTAETLLDFMTNMYDLRPLQSMYRALIKSYNKRNQEEDADRLFREYTASKQSSSQR</sequence>
<dbReference type="PANTHER" id="PTHR47447:SF17">
    <property type="entry name" value="OS12G0638900 PROTEIN"/>
    <property type="match status" value="1"/>
</dbReference>
<feature type="repeat" description="PPR" evidence="5">
    <location>
        <begin position="125"/>
        <end position="159"/>
    </location>
</feature>
<gene>
    <name evidence="6" type="ORF">BDA99DRAFT_492788</name>
</gene>
<dbReference type="Gene3D" id="1.25.40.10">
    <property type="entry name" value="Tetratricopeptide repeat domain"/>
    <property type="match status" value="2"/>
</dbReference>
<dbReference type="PANTHER" id="PTHR47447">
    <property type="entry name" value="OS03G0856100 PROTEIN"/>
    <property type="match status" value="1"/>
</dbReference>
<feature type="repeat" description="PPR" evidence="5">
    <location>
        <begin position="171"/>
        <end position="205"/>
    </location>
</feature>
<proteinExistence type="inferred from homology"/>
<dbReference type="InterPro" id="IPR002885">
    <property type="entry name" value="PPR_rpt"/>
</dbReference>
<name>A0AAD5KCE5_9FUNG</name>
<evidence type="ECO:0000256" key="2">
    <source>
        <dbReference type="ARBA" id="ARBA00022737"/>
    </source>
</evidence>
<dbReference type="Pfam" id="PF13041">
    <property type="entry name" value="PPR_2"/>
    <property type="match status" value="2"/>
</dbReference>
<organism evidence="6 7">
    <name type="scientific">Phascolomyces articulosus</name>
    <dbReference type="NCBI Taxonomy" id="60185"/>
    <lineage>
        <taxon>Eukaryota</taxon>
        <taxon>Fungi</taxon>
        <taxon>Fungi incertae sedis</taxon>
        <taxon>Mucoromycota</taxon>
        <taxon>Mucoromycotina</taxon>
        <taxon>Mucoromycetes</taxon>
        <taxon>Mucorales</taxon>
        <taxon>Lichtheimiaceae</taxon>
        <taxon>Phascolomyces</taxon>
    </lineage>
</organism>
<comment type="caution">
    <text evidence="6">The sequence shown here is derived from an EMBL/GenBank/DDBJ whole genome shotgun (WGS) entry which is preliminary data.</text>
</comment>
<keyword evidence="7" id="KW-1185">Reference proteome</keyword>
<comment type="similarity">
    <text evidence="1">Belongs to the CCM1 family.</text>
</comment>
<dbReference type="AlphaFoldDB" id="A0AAD5KCE5"/>
<comment type="function">
    <text evidence="3">Regulates mitochondrial small subunit maturation by controlling 15S rRNA 5'-end processing. Localizes to the 5' precursor of the 15S rRNA in a position that is subsequently occupied by mS47 in the mature yeast mtSSU. Uses structure and sequence-specific RNA recognition, binding to a single-stranded region of the precursor and specifically recognizing bases -6 to -1. The exchange of Ccm1 for mS47 is coupled to the irreversible removal of precursor rRNA that is accompanied by conformational changes of the mitoribosomal proteins uS5m and mS26. These conformational changes signal completion of 5'-end rRNA processing through protection of the mature 5'-end of the 15S rRNA and stabilization of mS47. The removal of the 5' precursor together with the dissociation of Ccm1 may be catalyzed by the 5'-3' exoribonuclease Pet127. Involved in the specific removal of group I introns in mitochondrial encoded transcripts.</text>
</comment>
<dbReference type="EMBL" id="JAIXMP010000001">
    <property type="protein sequence ID" value="KAI9278651.1"/>
    <property type="molecule type" value="Genomic_DNA"/>
</dbReference>